<feature type="transmembrane region" description="Helical" evidence="1">
    <location>
        <begin position="39"/>
        <end position="61"/>
    </location>
</feature>
<keyword evidence="1" id="KW-0812">Transmembrane</keyword>
<dbReference type="EMBL" id="CAADEZ010000319">
    <property type="protein sequence ID" value="VFJ62930.1"/>
    <property type="molecule type" value="Genomic_DNA"/>
</dbReference>
<accession>A0A450T6N8</accession>
<organism evidence="2">
    <name type="scientific">Candidatus Kentrum sp. FM</name>
    <dbReference type="NCBI Taxonomy" id="2126340"/>
    <lineage>
        <taxon>Bacteria</taxon>
        <taxon>Pseudomonadati</taxon>
        <taxon>Pseudomonadota</taxon>
        <taxon>Gammaproteobacteria</taxon>
        <taxon>Candidatus Kentrum</taxon>
    </lineage>
</organism>
<protein>
    <submittedName>
        <fullName evidence="2">Uncharacterized protein</fullName>
    </submittedName>
</protein>
<dbReference type="EMBL" id="CAADFA010000316">
    <property type="protein sequence ID" value="VFJ62404.1"/>
    <property type="molecule type" value="Genomic_DNA"/>
</dbReference>
<evidence type="ECO:0000313" key="2">
    <source>
        <dbReference type="EMBL" id="VFJ62404.1"/>
    </source>
</evidence>
<sequence>MSKLDLAKEKIAYLKFWLGVMIAVEASLTGWLLTNFPSAHWLLVFAGAVVLLAIGFGGYAIHTRIEKKIASLEEL</sequence>
<name>A0A450T6N8_9GAMM</name>
<evidence type="ECO:0000313" key="4">
    <source>
        <dbReference type="EMBL" id="VFK17392.1"/>
    </source>
</evidence>
<gene>
    <name evidence="3" type="ORF">BECKFM1743A_GA0114220_103192</name>
    <name evidence="4" type="ORF">BECKFM1743B_GA0114221_104771</name>
    <name evidence="2" type="ORF">BECKFM1743C_GA0114222_103162</name>
</gene>
<reference evidence="2" key="1">
    <citation type="submission" date="2019-02" db="EMBL/GenBank/DDBJ databases">
        <authorList>
            <person name="Gruber-Vodicka R. H."/>
            <person name="Seah K. B. B."/>
        </authorList>
    </citation>
    <scope>NUCLEOTIDE SEQUENCE</scope>
    <source>
        <strain evidence="3">BECK_BZ163</strain>
        <strain evidence="4">BECK_BZ164</strain>
        <strain evidence="2">BECK_BZ165</strain>
    </source>
</reference>
<keyword evidence="1" id="KW-1133">Transmembrane helix</keyword>
<keyword evidence="1" id="KW-0472">Membrane</keyword>
<feature type="transmembrane region" description="Helical" evidence="1">
    <location>
        <begin position="12"/>
        <end position="33"/>
    </location>
</feature>
<evidence type="ECO:0000313" key="3">
    <source>
        <dbReference type="EMBL" id="VFJ62930.1"/>
    </source>
</evidence>
<proteinExistence type="predicted"/>
<evidence type="ECO:0000256" key="1">
    <source>
        <dbReference type="SAM" id="Phobius"/>
    </source>
</evidence>
<dbReference type="EMBL" id="CAADFL010000477">
    <property type="protein sequence ID" value="VFK17392.1"/>
    <property type="molecule type" value="Genomic_DNA"/>
</dbReference>
<dbReference type="AlphaFoldDB" id="A0A450T6N8"/>